<reference evidence="14" key="2">
    <citation type="submission" date="2025-08" db="UniProtKB">
        <authorList>
            <consortium name="Ensembl"/>
        </authorList>
    </citation>
    <scope>IDENTIFICATION</scope>
</reference>
<keyword evidence="8" id="KW-0712">Selenocysteine</keyword>
<evidence type="ECO:0000256" key="11">
    <source>
        <dbReference type="ARBA" id="ARBA00025348"/>
    </source>
</evidence>
<comment type="similarity">
    <text evidence="3">Belongs to the selenoprotein S family.</text>
</comment>
<reference evidence="14" key="3">
    <citation type="submission" date="2025-09" db="UniProtKB">
        <authorList>
            <consortium name="Ensembl"/>
        </authorList>
    </citation>
    <scope>IDENTIFICATION</scope>
</reference>
<dbReference type="Proteomes" id="UP000002280">
    <property type="component" value="Chromosome 1"/>
</dbReference>
<name>F7ALS4_MONDO</name>
<evidence type="ECO:0000256" key="2">
    <source>
        <dbReference type="ARBA" id="ARBA00004496"/>
    </source>
</evidence>
<dbReference type="eggNOG" id="ENOG502RXYU">
    <property type="taxonomic scope" value="Eukaryota"/>
</dbReference>
<dbReference type="GO" id="GO:0080164">
    <property type="term" value="P:regulation of nitric oxide metabolic process"/>
    <property type="evidence" value="ECO:0007669"/>
    <property type="project" value="Ensembl"/>
</dbReference>
<evidence type="ECO:0000256" key="8">
    <source>
        <dbReference type="ARBA" id="ARBA00022933"/>
    </source>
</evidence>
<evidence type="ECO:0000256" key="13">
    <source>
        <dbReference type="SAM" id="Phobius"/>
    </source>
</evidence>
<reference evidence="14 15" key="1">
    <citation type="journal article" date="2007" name="Nature">
        <title>Genome of the marsupial Monodelphis domestica reveals innovation in non-coding sequences.</title>
        <authorList>
            <person name="Mikkelsen T.S."/>
            <person name="Wakefield M.J."/>
            <person name="Aken B."/>
            <person name="Amemiya C.T."/>
            <person name="Chang J.L."/>
            <person name="Duke S."/>
            <person name="Garber M."/>
            <person name="Gentles A.J."/>
            <person name="Goodstadt L."/>
            <person name="Heger A."/>
            <person name="Jurka J."/>
            <person name="Kamal M."/>
            <person name="Mauceli E."/>
            <person name="Searle S.M."/>
            <person name="Sharpe T."/>
            <person name="Baker M.L."/>
            <person name="Batzer M.A."/>
            <person name="Benos P.V."/>
            <person name="Belov K."/>
            <person name="Clamp M."/>
            <person name="Cook A."/>
            <person name="Cuff J."/>
            <person name="Das R."/>
            <person name="Davidow L."/>
            <person name="Deakin J.E."/>
            <person name="Fazzari M.J."/>
            <person name="Glass J.L."/>
            <person name="Grabherr M."/>
            <person name="Greally J.M."/>
            <person name="Gu W."/>
            <person name="Hore T.A."/>
            <person name="Huttley G.A."/>
            <person name="Kleber M."/>
            <person name="Jirtle R.L."/>
            <person name="Koina E."/>
            <person name="Lee J.T."/>
            <person name="Mahony S."/>
            <person name="Marra M.A."/>
            <person name="Miller R.D."/>
            <person name="Nicholls R.D."/>
            <person name="Oda M."/>
            <person name="Papenfuss A.T."/>
            <person name="Parra Z.E."/>
            <person name="Pollock D.D."/>
            <person name="Ray D.A."/>
            <person name="Schein J.E."/>
            <person name="Speed T.P."/>
            <person name="Thompson K."/>
            <person name="VandeBerg J.L."/>
            <person name="Wade C.M."/>
            <person name="Walker J.A."/>
            <person name="Waters P.D."/>
            <person name="Webber C."/>
            <person name="Weidman J.R."/>
            <person name="Xie X."/>
            <person name="Zody M.C."/>
            <person name="Baldwin J."/>
            <person name="Abdouelleil A."/>
            <person name="Abdulkadir J."/>
            <person name="Abebe A."/>
            <person name="Abera B."/>
            <person name="Abreu J."/>
            <person name="Acer S.C."/>
            <person name="Aftuck L."/>
            <person name="Alexander A."/>
            <person name="An P."/>
            <person name="Anderson E."/>
            <person name="Anderson S."/>
            <person name="Arachi H."/>
            <person name="Azer M."/>
            <person name="Bachantsang P."/>
            <person name="Barry A."/>
            <person name="Bayul T."/>
            <person name="Berlin A."/>
            <person name="Bessette D."/>
            <person name="Bloom T."/>
            <person name="Bloom T."/>
            <person name="Boguslavskiy L."/>
            <person name="Bonnet C."/>
            <person name="Boukhgalter B."/>
            <person name="Bourzgui I."/>
            <person name="Brown A."/>
            <person name="Cahill P."/>
            <person name="Channer S."/>
            <person name="Cheshatsang Y."/>
            <person name="Chuda L."/>
            <person name="Citroen M."/>
            <person name="Collymore A."/>
            <person name="Cooke P."/>
            <person name="Costello M."/>
            <person name="D'Aco K."/>
            <person name="Daza R."/>
            <person name="De Haan G."/>
            <person name="DeGray S."/>
            <person name="DeMaso C."/>
            <person name="Dhargay N."/>
            <person name="Dooley K."/>
            <person name="Dooley E."/>
            <person name="Doricent M."/>
            <person name="Dorje P."/>
            <person name="Dorjee K."/>
            <person name="Dupes A."/>
            <person name="Elong R."/>
            <person name="Falk J."/>
            <person name="Farina A."/>
            <person name="Faro S."/>
            <person name="Ferguson D."/>
            <person name="Fisher S."/>
            <person name="Foley C.D."/>
            <person name="Franke A."/>
            <person name="Friedrich D."/>
            <person name="Gadbois L."/>
            <person name="Gearin G."/>
            <person name="Gearin C.R."/>
            <person name="Giannoukos G."/>
            <person name="Goode T."/>
            <person name="Graham J."/>
            <person name="Grandbois E."/>
            <person name="Grewal S."/>
            <person name="Gyaltsen K."/>
            <person name="Hafez N."/>
            <person name="Hagos B."/>
            <person name="Hall J."/>
            <person name="Henson C."/>
            <person name="Hollinger A."/>
            <person name="Honan T."/>
            <person name="Huard M.D."/>
            <person name="Hughes L."/>
            <person name="Hurhula B."/>
            <person name="Husby M.E."/>
            <person name="Kamat A."/>
            <person name="Kanga B."/>
            <person name="Kashin S."/>
            <person name="Khazanovich D."/>
            <person name="Kisner P."/>
            <person name="Lance K."/>
            <person name="Lara M."/>
            <person name="Lee W."/>
            <person name="Lennon N."/>
            <person name="Letendre F."/>
            <person name="LeVine R."/>
            <person name="Lipovsky A."/>
            <person name="Liu X."/>
            <person name="Liu J."/>
            <person name="Liu S."/>
            <person name="Lokyitsang T."/>
            <person name="Lokyitsang Y."/>
            <person name="Lubonja R."/>
            <person name="Lui A."/>
            <person name="MacDonald P."/>
            <person name="Magnisalis V."/>
            <person name="Maru K."/>
            <person name="Matthews C."/>
            <person name="McCusker W."/>
            <person name="McDonough S."/>
            <person name="Mehta T."/>
            <person name="Meldrim J."/>
            <person name="Meneus L."/>
            <person name="Mihai O."/>
            <person name="Mihalev A."/>
            <person name="Mihova T."/>
            <person name="Mittelman R."/>
            <person name="Mlenga V."/>
            <person name="Montmayeur A."/>
            <person name="Mulrain L."/>
            <person name="Navidi A."/>
            <person name="Naylor J."/>
            <person name="Negash T."/>
            <person name="Nguyen T."/>
            <person name="Nguyen N."/>
            <person name="Nicol R."/>
            <person name="Norbu C."/>
            <person name="Norbu N."/>
            <person name="Novod N."/>
            <person name="O'Neill B."/>
            <person name="Osman S."/>
            <person name="Markiewicz E."/>
            <person name="Oyono O.L."/>
            <person name="Patti C."/>
            <person name="Phunkhang P."/>
            <person name="Pierre F."/>
            <person name="Priest M."/>
            <person name="Raghuraman S."/>
            <person name="Rege F."/>
            <person name="Reyes R."/>
            <person name="Rise C."/>
            <person name="Rogov P."/>
            <person name="Ross K."/>
            <person name="Ryan E."/>
            <person name="Settipalli S."/>
            <person name="Shea T."/>
            <person name="Sherpa N."/>
            <person name="Shi L."/>
            <person name="Shih D."/>
            <person name="Sparrow T."/>
            <person name="Spaulding J."/>
            <person name="Stalker J."/>
            <person name="Stange-Thomann N."/>
            <person name="Stavropoulos S."/>
            <person name="Stone C."/>
            <person name="Strader C."/>
            <person name="Tesfaye S."/>
            <person name="Thomson T."/>
            <person name="Thoulutsang Y."/>
            <person name="Thoulutsang D."/>
            <person name="Topham K."/>
            <person name="Topping I."/>
            <person name="Tsamla T."/>
            <person name="Vassiliev H."/>
            <person name="Vo A."/>
            <person name="Wangchuk T."/>
            <person name="Wangdi T."/>
            <person name="Weiand M."/>
            <person name="Wilkinson J."/>
            <person name="Wilson A."/>
            <person name="Yadav S."/>
            <person name="Young G."/>
            <person name="Yu Q."/>
            <person name="Zembek L."/>
            <person name="Zhong D."/>
            <person name="Zimmer A."/>
            <person name="Zwirko Z."/>
            <person name="Jaffe D.B."/>
            <person name="Alvarez P."/>
            <person name="Brockman W."/>
            <person name="Butler J."/>
            <person name="Chin C."/>
            <person name="Gnerre S."/>
            <person name="MacCallum I."/>
            <person name="Graves J.A."/>
            <person name="Ponting C.P."/>
            <person name="Breen M."/>
            <person name="Samollow P.B."/>
            <person name="Lander E.S."/>
            <person name="Lindblad-Toh K."/>
        </authorList>
    </citation>
    <scope>NUCLEOTIDE SEQUENCE [LARGE SCALE GENOMIC DNA]</scope>
</reference>
<dbReference type="GO" id="GO:0005881">
    <property type="term" value="C:cytoplasmic microtubule"/>
    <property type="evidence" value="ECO:0007669"/>
    <property type="project" value="Ensembl"/>
</dbReference>
<dbReference type="GO" id="GO:0032715">
    <property type="term" value="P:negative regulation of interleukin-6 production"/>
    <property type="evidence" value="ECO:0007669"/>
    <property type="project" value="Ensembl"/>
</dbReference>
<sequence>MDLDEEEQQQLLAKPALELEGIRFLQETVGWLLSNYGWYLLFSFIILYVIFQKALEASVASSIEPDTVVKQQEALAASRLRMQEELNTQAEKYKEKLKQLEEEKRKQKIEMWESMQEGKSYKGKAKKWPQQEPEPGPSTSSNIPKPKPDRKSLRGSGYNPLTGEGSGTCSWRPGRRGPSSGG</sequence>
<feature type="region of interest" description="Disordered" evidence="12">
    <location>
        <begin position="114"/>
        <end position="182"/>
    </location>
</feature>
<keyword evidence="15" id="KW-1185">Reference proteome</keyword>
<keyword evidence="5" id="KW-0963">Cytoplasm</keyword>
<evidence type="ECO:0000256" key="5">
    <source>
        <dbReference type="ARBA" id="ARBA00022490"/>
    </source>
</evidence>
<dbReference type="GO" id="GO:0071222">
    <property type="term" value="P:cellular response to lipopolysaccharide"/>
    <property type="evidence" value="ECO:0007669"/>
    <property type="project" value="Ensembl"/>
</dbReference>
<dbReference type="GO" id="GO:0009749">
    <property type="term" value="P:response to glucose"/>
    <property type="evidence" value="ECO:0007669"/>
    <property type="project" value="Ensembl"/>
</dbReference>
<dbReference type="GeneTree" id="ENSGT00390000015688"/>
<dbReference type="GO" id="GO:0032720">
    <property type="term" value="P:negative regulation of tumor necrosis factor production"/>
    <property type="evidence" value="ECO:0007669"/>
    <property type="project" value="Ensembl"/>
</dbReference>
<evidence type="ECO:0000256" key="4">
    <source>
        <dbReference type="ARBA" id="ARBA00020493"/>
    </source>
</evidence>
<dbReference type="GO" id="GO:0034362">
    <property type="term" value="C:low-density lipoprotein particle"/>
    <property type="evidence" value="ECO:0007669"/>
    <property type="project" value="Ensembl"/>
</dbReference>
<evidence type="ECO:0000256" key="10">
    <source>
        <dbReference type="ARBA" id="ARBA00023136"/>
    </source>
</evidence>
<comment type="subcellular location">
    <subcellularLocation>
        <location evidence="2">Cytoplasm</location>
    </subcellularLocation>
    <subcellularLocation>
        <location evidence="1">Endoplasmic reticulum membrane</location>
        <topology evidence="1">Single-pass membrane protein</topology>
    </subcellularLocation>
</comment>
<dbReference type="HOGENOM" id="CLU_117238_0_0_1"/>
<dbReference type="STRING" id="13616.ENSMODP00000015072"/>
<dbReference type="PANTHER" id="PTHR28621:SF1">
    <property type="entry name" value="SELENOPROTEIN S"/>
    <property type="match status" value="1"/>
</dbReference>
<dbReference type="GO" id="GO:0006983">
    <property type="term" value="P:ER overload response"/>
    <property type="evidence" value="ECO:0007669"/>
    <property type="project" value="Ensembl"/>
</dbReference>
<dbReference type="GO" id="GO:2000110">
    <property type="term" value="P:negative regulation of macrophage apoptotic process"/>
    <property type="evidence" value="ECO:0007669"/>
    <property type="project" value="Ensembl"/>
</dbReference>
<dbReference type="GO" id="GO:0002865">
    <property type="term" value="P:negative regulation of acute inflammatory response to antigenic stimulus"/>
    <property type="evidence" value="ECO:0007669"/>
    <property type="project" value="Ensembl"/>
</dbReference>
<dbReference type="PANTHER" id="PTHR28621">
    <property type="entry name" value="SELENOPROTEIN S"/>
    <property type="match status" value="1"/>
</dbReference>
<keyword evidence="7" id="KW-0256">Endoplasmic reticulum</keyword>
<evidence type="ECO:0000313" key="14">
    <source>
        <dbReference type="Ensembl" id="ENSMODP00000015072.4"/>
    </source>
</evidence>
<dbReference type="GO" id="GO:0030968">
    <property type="term" value="P:endoplasmic reticulum unfolded protein response"/>
    <property type="evidence" value="ECO:0000318"/>
    <property type="project" value="GO_Central"/>
</dbReference>
<feature type="transmembrane region" description="Helical" evidence="13">
    <location>
        <begin position="29"/>
        <end position="51"/>
    </location>
</feature>
<dbReference type="Ensembl" id="ENSMODT00000015351.4">
    <property type="protein sequence ID" value="ENSMODP00000015072.4"/>
    <property type="gene ID" value="ENSMODG00000012032.4"/>
</dbReference>
<dbReference type="FunCoup" id="F7ALS4">
    <property type="interactions" value="182"/>
</dbReference>
<organism evidence="14 15">
    <name type="scientific">Monodelphis domestica</name>
    <name type="common">Gray short-tailed opossum</name>
    <dbReference type="NCBI Taxonomy" id="13616"/>
    <lineage>
        <taxon>Eukaryota</taxon>
        <taxon>Metazoa</taxon>
        <taxon>Chordata</taxon>
        <taxon>Craniata</taxon>
        <taxon>Vertebrata</taxon>
        <taxon>Euteleostomi</taxon>
        <taxon>Mammalia</taxon>
        <taxon>Metatheria</taxon>
        <taxon>Didelphimorphia</taxon>
        <taxon>Didelphidae</taxon>
        <taxon>Monodelphis</taxon>
    </lineage>
</organism>
<dbReference type="GO" id="GO:0034599">
    <property type="term" value="P:cellular response to oxidative stress"/>
    <property type="evidence" value="ECO:0007669"/>
    <property type="project" value="Ensembl"/>
</dbReference>
<evidence type="ECO:0000256" key="6">
    <source>
        <dbReference type="ARBA" id="ARBA00022692"/>
    </source>
</evidence>
<dbReference type="GO" id="GO:0034361">
    <property type="term" value="C:very-low-density lipoprotein particle"/>
    <property type="evidence" value="ECO:0007669"/>
    <property type="project" value="Ensembl"/>
</dbReference>
<dbReference type="GO" id="GO:0030970">
    <property type="term" value="P:retrograde protein transport, ER to cytosol"/>
    <property type="evidence" value="ECO:0000318"/>
    <property type="project" value="GO_Central"/>
</dbReference>
<dbReference type="AlphaFoldDB" id="F7ALS4"/>
<evidence type="ECO:0000256" key="3">
    <source>
        <dbReference type="ARBA" id="ARBA00011034"/>
    </source>
</evidence>
<dbReference type="GO" id="GO:0051117">
    <property type="term" value="F:ATPase binding"/>
    <property type="evidence" value="ECO:0007669"/>
    <property type="project" value="Ensembl"/>
</dbReference>
<dbReference type="GO" id="GO:1990381">
    <property type="term" value="F:ubiquitin-specific protease binding"/>
    <property type="evidence" value="ECO:0007669"/>
    <property type="project" value="Ensembl"/>
</dbReference>
<keyword evidence="9 13" id="KW-1133">Transmembrane helix</keyword>
<dbReference type="Pfam" id="PF06936">
    <property type="entry name" value="Selenoprotein_S"/>
    <property type="match status" value="1"/>
</dbReference>
<evidence type="ECO:0000256" key="1">
    <source>
        <dbReference type="ARBA" id="ARBA00004389"/>
    </source>
</evidence>
<dbReference type="InParanoid" id="F7ALS4"/>
<dbReference type="GO" id="GO:0036513">
    <property type="term" value="C:Derlin-1 retrotranslocation complex"/>
    <property type="evidence" value="ECO:0000318"/>
    <property type="project" value="GO_Central"/>
</dbReference>
<proteinExistence type="inferred from homology"/>
<dbReference type="Gene3D" id="6.10.250.2950">
    <property type="match status" value="1"/>
</dbReference>
<dbReference type="GO" id="GO:0051775">
    <property type="term" value="P:response to redox state"/>
    <property type="evidence" value="ECO:0007669"/>
    <property type="project" value="Ensembl"/>
</dbReference>
<protein>
    <recommendedName>
        <fullName evidence="4">Selenoprotein S</fullName>
    </recommendedName>
</protein>
<evidence type="ECO:0000256" key="12">
    <source>
        <dbReference type="SAM" id="MobiDB-lite"/>
    </source>
</evidence>
<dbReference type="InterPro" id="IPR009703">
    <property type="entry name" value="Selenoprotein_S"/>
</dbReference>
<evidence type="ECO:0000313" key="15">
    <source>
        <dbReference type="Proteomes" id="UP000002280"/>
    </source>
</evidence>
<comment type="function">
    <text evidence="11">Involved in the degradation process of misfolded endoplasmic reticulum (ER) luminal proteins. Participates in the transfer of misfolded proteins from the ER to the cytosol, where they are destroyed by the proteasome in a ubiquitin-dependent manner. Probably acts by serving as a linker between DERL1, which mediates the retrotranslocation of misfolded proteins into the cytosol, and the ATPase complex VCP, which mediates the translocation and ubiquitination.</text>
</comment>
<keyword evidence="10 13" id="KW-0472">Membrane</keyword>
<accession>F7ALS4</accession>
<evidence type="ECO:0000256" key="7">
    <source>
        <dbReference type="ARBA" id="ARBA00022824"/>
    </source>
</evidence>
<keyword evidence="6 13" id="KW-0812">Transmembrane</keyword>
<evidence type="ECO:0000256" key="9">
    <source>
        <dbReference type="ARBA" id="ARBA00022989"/>
    </source>
</evidence>
<dbReference type="GO" id="GO:1902236">
    <property type="term" value="P:negative regulation of endoplasmic reticulum stress-induced intrinsic apoptotic signaling pathway"/>
    <property type="evidence" value="ECO:0007669"/>
    <property type="project" value="Ensembl"/>
</dbReference>
<dbReference type="GO" id="GO:0036502">
    <property type="term" value="C:Derlin-1-VIMP complex"/>
    <property type="evidence" value="ECO:0000318"/>
    <property type="project" value="GO_Central"/>
</dbReference>
<dbReference type="Bgee" id="ENSMODG00000012032">
    <property type="expression patterns" value="Expressed in placenta and 20 other cell types or tissues"/>
</dbReference>
<dbReference type="GO" id="GO:0016209">
    <property type="term" value="F:antioxidant activity"/>
    <property type="evidence" value="ECO:0007669"/>
    <property type="project" value="Ensembl"/>
</dbReference>
<gene>
    <name evidence="14" type="primary">SELENOS</name>
</gene>
<dbReference type="GO" id="GO:0045454">
    <property type="term" value="P:cell redox homeostasis"/>
    <property type="evidence" value="ECO:0007669"/>
    <property type="project" value="Ensembl"/>
</dbReference>
<dbReference type="OMA" id="KIAMWEN"/>